<dbReference type="InterPro" id="IPR017896">
    <property type="entry name" value="4Fe4S_Fe-S-bd"/>
</dbReference>
<dbReference type="InterPro" id="IPR004108">
    <property type="entry name" value="Fe_hydrogenase_lsu_C"/>
</dbReference>
<reference evidence="9" key="1">
    <citation type="journal article" date="2022" name="bioRxiv">
        <title>Genomics of Preaxostyla Flagellates Illuminates Evolutionary Transitions and the Path Towards Mitochondrial Loss.</title>
        <authorList>
            <person name="Novak L.V.F."/>
            <person name="Treitli S.C."/>
            <person name="Pyrih J."/>
            <person name="Halakuc P."/>
            <person name="Pipaliya S.V."/>
            <person name="Vacek V."/>
            <person name="Brzon O."/>
            <person name="Soukal P."/>
            <person name="Eme L."/>
            <person name="Dacks J.B."/>
            <person name="Karnkowska A."/>
            <person name="Elias M."/>
            <person name="Hampl V."/>
        </authorList>
    </citation>
    <scope>NUCLEOTIDE SEQUENCE</scope>
    <source>
        <strain evidence="9">RCP-MX</strain>
    </source>
</reference>
<dbReference type="InterPro" id="IPR050294">
    <property type="entry name" value="RnfB_subfamily"/>
</dbReference>
<sequence length="592" mass="63343">MEPGVVTNFTRIDRELITSVARGVLNGDIEESIDRLPIQLHPRNEKPATRCCVHKERSITKYRLMAMMGHRLEDETDESKPLRAYAHEALARDKPFPQPGMTVIGEACRNCTQNAYFVTNACQGCVARPCMSTCPKKAISRVDGQAKIDPDLCVRCGSCQKVCPYHAIVKLTVPCEEACPVGAIAKGANGHAEIDFNKCIHCGQCQVKCPFGSVLEPSQVVDVLKAIKGGKRVIAMIAPAILANFPGSVEQFYNALKTLGFWDVVDVSLAADRVAGMECEEFVERVVERHDPLMTTSCCPAYYQAVKKHVPQLYQYVSGMPSPMHIMGDMIRHRDPEALTCFVGPCLAKRAEGLARDTINFVLTANEVKCMLDAGSIDVTKAATAWAGSQLFPQQATMQGTNFALTRGVATAVLAALPSVLKDHEAHHPHAEAAAAAPAPAAAAAAAPAPAAAGAAAPAAAAQGPVRPFFISPLDKKAMLQLKAYSRDPTKCPGNLLEAMCCDGGCIAGPGSIVTKAVGMAKLKKIADARPNMLGKDLEEIFVGDPETVRQQVHKKFHAAPPATATPAPAHTPVTQMLIDSGLMDKQGRPLE</sequence>
<dbReference type="Gene3D" id="3.40.950.10">
    <property type="entry name" value="Fe-only Hydrogenase (Larger Subunit), Chain L, domain 3"/>
    <property type="match status" value="1"/>
</dbReference>
<organism evidence="9 10">
    <name type="scientific">Paratrimastix pyriformis</name>
    <dbReference type="NCBI Taxonomy" id="342808"/>
    <lineage>
        <taxon>Eukaryota</taxon>
        <taxon>Metamonada</taxon>
        <taxon>Preaxostyla</taxon>
        <taxon>Paratrimastigidae</taxon>
        <taxon>Paratrimastix</taxon>
    </lineage>
</organism>
<keyword evidence="5" id="KW-0249">Electron transport</keyword>
<dbReference type="PROSITE" id="PS00198">
    <property type="entry name" value="4FE4S_FER_1"/>
    <property type="match status" value="2"/>
</dbReference>
<evidence type="ECO:0000256" key="5">
    <source>
        <dbReference type="ARBA" id="ARBA00022982"/>
    </source>
</evidence>
<keyword evidence="10" id="KW-1185">Reference proteome</keyword>
<dbReference type="GO" id="GO:0008901">
    <property type="term" value="F:ferredoxin hydrogenase activity"/>
    <property type="evidence" value="ECO:0007669"/>
    <property type="project" value="UniProtKB-EC"/>
</dbReference>
<dbReference type="Pfam" id="PF00037">
    <property type="entry name" value="Fer4"/>
    <property type="match status" value="2"/>
</dbReference>
<dbReference type="PANTHER" id="PTHR42859:SF10">
    <property type="entry name" value="DIMETHYLSULFOXIDE REDUCTASE CHAIN B"/>
    <property type="match status" value="1"/>
</dbReference>
<keyword evidence="3" id="KW-0004">4Fe-4S</keyword>
<dbReference type="InterPro" id="IPR009016">
    <property type="entry name" value="Fe_hydrogenase"/>
</dbReference>
<dbReference type="Gene3D" id="3.40.50.1780">
    <property type="match status" value="1"/>
</dbReference>
<evidence type="ECO:0000256" key="6">
    <source>
        <dbReference type="ARBA" id="ARBA00023004"/>
    </source>
</evidence>
<dbReference type="SUPFAM" id="SSF53920">
    <property type="entry name" value="Fe-only hydrogenase"/>
    <property type="match status" value="1"/>
</dbReference>
<evidence type="ECO:0000313" key="10">
    <source>
        <dbReference type="Proteomes" id="UP001141327"/>
    </source>
</evidence>
<comment type="similarity">
    <text evidence="1">Belongs to the NARF family.</text>
</comment>
<dbReference type="SUPFAM" id="SSF54862">
    <property type="entry name" value="4Fe-4S ferredoxins"/>
    <property type="match status" value="1"/>
</dbReference>
<feature type="domain" description="4Fe-4S ferredoxin-type" evidence="8">
    <location>
        <begin position="190"/>
        <end position="220"/>
    </location>
</feature>
<dbReference type="Proteomes" id="UP001141327">
    <property type="component" value="Unassembled WGS sequence"/>
</dbReference>
<dbReference type="InterPro" id="IPR017900">
    <property type="entry name" value="4Fe4S_Fe_S_CS"/>
</dbReference>
<dbReference type="Pfam" id="PF02906">
    <property type="entry name" value="Fe_hyd_lg_C"/>
    <property type="match status" value="1"/>
</dbReference>
<evidence type="ECO:0000256" key="2">
    <source>
        <dbReference type="ARBA" id="ARBA00022448"/>
    </source>
</evidence>
<evidence type="ECO:0000256" key="7">
    <source>
        <dbReference type="ARBA" id="ARBA00023014"/>
    </source>
</evidence>
<keyword evidence="2" id="KW-0813">Transport</keyword>
<comment type="caution">
    <text evidence="9">The sequence shown here is derived from an EMBL/GenBank/DDBJ whole genome shotgun (WGS) entry which is preliminary data.</text>
</comment>
<protein>
    <submittedName>
        <fullName evidence="9">Fe-hydrogenase</fullName>
        <ecNumber evidence="9">1.12.7.2</ecNumber>
    </submittedName>
</protein>
<evidence type="ECO:0000256" key="1">
    <source>
        <dbReference type="ARBA" id="ARBA00006596"/>
    </source>
</evidence>
<proteinExistence type="inferred from homology"/>
<feature type="domain" description="4Fe-4S ferredoxin-type" evidence="8">
    <location>
        <begin position="113"/>
        <end position="143"/>
    </location>
</feature>
<evidence type="ECO:0000313" key="9">
    <source>
        <dbReference type="EMBL" id="KAJ4456590.1"/>
    </source>
</evidence>
<feature type="domain" description="4Fe-4S ferredoxin-type" evidence="8">
    <location>
        <begin position="144"/>
        <end position="174"/>
    </location>
</feature>
<dbReference type="Gene3D" id="3.30.70.20">
    <property type="match status" value="2"/>
</dbReference>
<dbReference type="PROSITE" id="PS51379">
    <property type="entry name" value="4FE4S_FER_2"/>
    <property type="match status" value="3"/>
</dbReference>
<keyword evidence="6" id="KW-0408">Iron</keyword>
<keyword evidence="9" id="KW-0560">Oxidoreductase</keyword>
<accession>A0ABQ8UGQ1</accession>
<evidence type="ECO:0000256" key="4">
    <source>
        <dbReference type="ARBA" id="ARBA00022723"/>
    </source>
</evidence>
<keyword evidence="7" id="KW-0411">Iron-sulfur</keyword>
<dbReference type="EC" id="1.12.7.2" evidence="9"/>
<evidence type="ECO:0000256" key="3">
    <source>
        <dbReference type="ARBA" id="ARBA00022485"/>
    </source>
</evidence>
<dbReference type="PANTHER" id="PTHR42859">
    <property type="entry name" value="OXIDOREDUCTASE"/>
    <property type="match status" value="1"/>
</dbReference>
<evidence type="ECO:0000259" key="8">
    <source>
        <dbReference type="PROSITE" id="PS51379"/>
    </source>
</evidence>
<keyword evidence="4" id="KW-0479">Metal-binding</keyword>
<dbReference type="CDD" id="cd10549">
    <property type="entry name" value="MtMvhB_like"/>
    <property type="match status" value="1"/>
</dbReference>
<dbReference type="EMBL" id="JAPMOS010000066">
    <property type="protein sequence ID" value="KAJ4456590.1"/>
    <property type="molecule type" value="Genomic_DNA"/>
</dbReference>
<gene>
    <name evidence="9" type="ORF">PAPYR_8158</name>
</gene>
<name>A0ABQ8UGQ1_9EUKA</name>